<evidence type="ECO:0000256" key="6">
    <source>
        <dbReference type="ARBA" id="ARBA00022747"/>
    </source>
</evidence>
<comment type="catalytic activity">
    <reaction evidence="8">
        <text>a 2'-deoxyadenosine in DNA + S-adenosyl-L-methionine = an N(6)-methyl-2'-deoxyadenosine in DNA + S-adenosyl-L-homocysteine + H(+)</text>
        <dbReference type="Rhea" id="RHEA:15197"/>
        <dbReference type="Rhea" id="RHEA-COMP:12418"/>
        <dbReference type="Rhea" id="RHEA-COMP:12419"/>
        <dbReference type="ChEBI" id="CHEBI:15378"/>
        <dbReference type="ChEBI" id="CHEBI:57856"/>
        <dbReference type="ChEBI" id="CHEBI:59789"/>
        <dbReference type="ChEBI" id="CHEBI:90615"/>
        <dbReference type="ChEBI" id="CHEBI:90616"/>
        <dbReference type="EC" id="2.1.1.72"/>
    </reaction>
</comment>
<dbReference type="Gene3D" id="3.90.220.20">
    <property type="entry name" value="DNA methylase specificity domains"/>
    <property type="match status" value="2"/>
</dbReference>
<evidence type="ECO:0000256" key="7">
    <source>
        <dbReference type="ARBA" id="ARBA00023125"/>
    </source>
</evidence>
<dbReference type="PANTHER" id="PTHR42933">
    <property type="entry name" value="SLR6095 PROTEIN"/>
    <property type="match status" value="1"/>
</dbReference>
<keyword evidence="7" id="KW-0238">DNA-binding</keyword>
<keyword evidence="5" id="KW-0949">S-adenosyl-L-methionine</keyword>
<accession>A0ABS6YFG1</accession>
<evidence type="ECO:0000313" key="11">
    <source>
        <dbReference type="Proteomes" id="UP001197114"/>
    </source>
</evidence>
<dbReference type="InterPro" id="IPR003356">
    <property type="entry name" value="DNA_methylase_A-5"/>
</dbReference>
<proteinExistence type="inferred from homology"/>
<dbReference type="PANTHER" id="PTHR42933:SF4">
    <property type="entry name" value="TYPE I RESTRICTION ENZYME ECOKI METHYLASE SUBUNIT"/>
    <property type="match status" value="1"/>
</dbReference>
<evidence type="ECO:0000256" key="5">
    <source>
        <dbReference type="ARBA" id="ARBA00022691"/>
    </source>
</evidence>
<dbReference type="InterPro" id="IPR038333">
    <property type="entry name" value="T1MK-like_N_sf"/>
</dbReference>
<sequence length="969" mass="106202">MRTGLPPGWTEVPLGELLREPLAAGRSGQAVPGGVPVLRLPALRSATADLTESREGPCASAAEAEAAGHLIRPGDILMSRNDGPGARIGRAALVGETTGPTSYPATMVRVRVDERLIDPEYLVLAWDSRVVRRQIESSVRQGAGLGHIAARDLERVRLPLPPRSEQERIKTSLAFWLVRVDEEEAAVRDTLRQVEDLRTLVIDQGLLGHTTTGPHAGPEPSAATHRAPLPAIPLGWRWVALGELAEVVRGPVTNSRHADDPYGVEVGSLRPAELRGERWAHKQMPTVRLDVRRAEATRLSPGDVLYVLSGQPDSLGLARVWEQDSSHLMYVPNHHVARVRITGDALHPRLLALYANGPGRSWLRDAARSTAGLASLGLDQLRQMPIPVPPLTEQGTLLASLEAWNSELNSVTSSAEEALAMAFRLRDGCREQALTGSLPHGAAPSSENDVRLKGAVTVPRATPTRRSVNRPSEVERRAEHLWSFFPPLSDDGLTALEYGDQVTYLLFLKAAQELRHRPLNRVDVLGRDAWDELALHEGTDLIRYYGALLAELGERGGVIGRIFHKAQNRLRRPMHLQNLIQQIEEGLSWWDKRPEWRAPVFDAFLARCAQDHRTAAGQYFTHRQLIDVIVACCRPTVEDTIVDPAAGTGGFLVRSFEHIARHLPPGVPPAQREQLSHGAIRGTELVDATARLASMNLFLHGVERLDGNPAAIEVRDSLTASPRRQATLVLADPPLGQRRWVPPSTGAPDLHGSEELALARPDFWAATSHQQLNFIQHIYTLLEIGGRAAVVVPDGVLFIRGAGERVRRQLLKQCDVHTLLRLPTGFSGGSSGVKLNVLFFEKAAARPDGSPATRHLWVYDARTGDTAVADSPESSGLDAFVAAYRPGHPPDSRVASRAFKPYSVDALLTRPDVNLDLGADLGEEEPRETPEPHLIAQQISGRLEDAWRRFARLAEELTPPRDARTFRSG</sequence>
<protein>
    <recommendedName>
        <fullName evidence="2">site-specific DNA-methyltransferase (adenine-specific)</fullName>
        <ecNumber evidence="2">2.1.1.72</ecNumber>
    </recommendedName>
</protein>
<dbReference type="RefSeq" id="WP_219686656.1">
    <property type="nucleotide sequence ID" value="NZ_WMBF01000003.1"/>
</dbReference>
<dbReference type="PRINTS" id="PR00507">
    <property type="entry name" value="N12N6MTFRASE"/>
</dbReference>
<evidence type="ECO:0000256" key="3">
    <source>
        <dbReference type="ARBA" id="ARBA00022603"/>
    </source>
</evidence>
<comment type="caution">
    <text evidence="10">The sequence shown here is derived from an EMBL/GenBank/DDBJ whole genome shotgun (WGS) entry which is preliminary data.</text>
</comment>
<feature type="domain" description="DNA methylase adenine-specific" evidence="9">
    <location>
        <begin position="600"/>
        <end position="865"/>
    </location>
</feature>
<dbReference type="InterPro" id="IPR029063">
    <property type="entry name" value="SAM-dependent_MTases_sf"/>
</dbReference>
<reference evidence="10 11" key="1">
    <citation type="submission" date="2019-11" db="EMBL/GenBank/DDBJ databases">
        <authorList>
            <person name="Ay H."/>
        </authorList>
    </citation>
    <scope>NUCLEOTIDE SEQUENCE [LARGE SCALE GENOMIC DNA]</scope>
    <source>
        <strain evidence="10 11">BG9H</strain>
    </source>
</reference>
<evidence type="ECO:0000256" key="2">
    <source>
        <dbReference type="ARBA" id="ARBA00011900"/>
    </source>
</evidence>
<evidence type="ECO:0000259" key="9">
    <source>
        <dbReference type="Pfam" id="PF02384"/>
    </source>
</evidence>
<dbReference type="Gene3D" id="1.20.1260.30">
    <property type="match status" value="1"/>
</dbReference>
<dbReference type="GO" id="GO:0008168">
    <property type="term" value="F:methyltransferase activity"/>
    <property type="evidence" value="ECO:0007669"/>
    <property type="project" value="UniProtKB-KW"/>
</dbReference>
<keyword evidence="11" id="KW-1185">Reference proteome</keyword>
<keyword evidence="4" id="KW-0808">Transferase</keyword>
<dbReference type="GO" id="GO:0032259">
    <property type="term" value="P:methylation"/>
    <property type="evidence" value="ECO:0007669"/>
    <property type="project" value="UniProtKB-KW"/>
</dbReference>
<dbReference type="InterPro" id="IPR051537">
    <property type="entry name" value="DNA_Adenine_Mtase"/>
</dbReference>
<dbReference type="InterPro" id="IPR044946">
    <property type="entry name" value="Restrct_endonuc_typeI_TRD_sf"/>
</dbReference>
<dbReference type="Gene3D" id="3.40.50.150">
    <property type="entry name" value="Vaccinia Virus protein VP39"/>
    <property type="match status" value="1"/>
</dbReference>
<keyword evidence="3 10" id="KW-0489">Methyltransferase</keyword>
<dbReference type="EMBL" id="WMBF01000003">
    <property type="protein sequence ID" value="MBW5420153.1"/>
    <property type="molecule type" value="Genomic_DNA"/>
</dbReference>
<comment type="similarity">
    <text evidence="1">Belongs to the N(4)/N(6)-methyltransferase family.</text>
</comment>
<dbReference type="Pfam" id="PF02384">
    <property type="entry name" value="N6_Mtase"/>
    <property type="match status" value="1"/>
</dbReference>
<gene>
    <name evidence="10" type="ORF">GKQ77_00990</name>
</gene>
<name>A0ABS6YFG1_9ACTN</name>
<evidence type="ECO:0000313" key="10">
    <source>
        <dbReference type="EMBL" id="MBW5420153.1"/>
    </source>
</evidence>
<evidence type="ECO:0000256" key="1">
    <source>
        <dbReference type="ARBA" id="ARBA00006594"/>
    </source>
</evidence>
<dbReference type="Proteomes" id="UP001197114">
    <property type="component" value="Unassembled WGS sequence"/>
</dbReference>
<evidence type="ECO:0000256" key="4">
    <source>
        <dbReference type="ARBA" id="ARBA00022679"/>
    </source>
</evidence>
<dbReference type="EC" id="2.1.1.72" evidence="2"/>
<evidence type="ECO:0000256" key="8">
    <source>
        <dbReference type="ARBA" id="ARBA00047942"/>
    </source>
</evidence>
<keyword evidence="6" id="KW-0680">Restriction system</keyword>
<dbReference type="SUPFAM" id="SSF53335">
    <property type="entry name" value="S-adenosyl-L-methionine-dependent methyltransferases"/>
    <property type="match status" value="1"/>
</dbReference>
<dbReference type="SUPFAM" id="SSF116734">
    <property type="entry name" value="DNA methylase specificity domain"/>
    <property type="match status" value="2"/>
</dbReference>
<organism evidence="10 11">
    <name type="scientific">Streptomyces anatolicus</name>
    <dbReference type="NCBI Taxonomy" id="2675858"/>
    <lineage>
        <taxon>Bacteria</taxon>
        <taxon>Bacillati</taxon>
        <taxon>Actinomycetota</taxon>
        <taxon>Actinomycetes</taxon>
        <taxon>Kitasatosporales</taxon>
        <taxon>Streptomycetaceae</taxon>
        <taxon>Streptomyces</taxon>
    </lineage>
</organism>